<dbReference type="UniPathway" id="UPA00232"/>
<comment type="subcellular location">
    <subcellularLocation>
        <location evidence="2">Membrane</location>
        <topology evidence="2">Multi-pass membrane protein</topology>
    </subcellularLocation>
    <subcellularLocation>
        <location evidence="8">Mitochondrion inner membrane</location>
        <topology evidence="8">Multi-pass membrane protein</topology>
        <orientation evidence="8">Matrix side</orientation>
    </subcellularLocation>
</comment>
<dbReference type="NCBIfam" id="TIGR01474">
    <property type="entry name" value="ubiA_proteo"/>
    <property type="match status" value="1"/>
</dbReference>
<dbReference type="Gene3D" id="1.20.120.1780">
    <property type="entry name" value="UbiA prenyltransferase"/>
    <property type="match status" value="1"/>
</dbReference>
<comment type="function">
    <text evidence="8">Catalyzes the prenylation of para-hydroxybenzoate (PHB) with an all-trans polyprenyl group. Mediates the second step in the final reaction sequence of coenzyme Q (CoQ) biosynthesis, which is the condensation of the polyisoprenoid side chain with PHB, generating the first membrane-bound Q intermediate.</text>
</comment>
<keyword evidence="8" id="KW-0496">Mitochondrion</keyword>
<keyword evidence="7 8" id="KW-0472">Membrane</keyword>
<keyword evidence="4 8" id="KW-0808">Transferase</keyword>
<dbReference type="GO" id="GO:0008299">
    <property type="term" value="P:isoprenoid biosynthetic process"/>
    <property type="evidence" value="ECO:0007669"/>
    <property type="project" value="UniProtKB-UniRule"/>
</dbReference>
<dbReference type="CDD" id="cd13959">
    <property type="entry name" value="PT_UbiA_COQ2"/>
    <property type="match status" value="1"/>
</dbReference>
<dbReference type="InterPro" id="IPR030470">
    <property type="entry name" value="UbiA_prenylTrfase_CS"/>
</dbReference>
<dbReference type="PANTHER" id="PTHR11048">
    <property type="entry name" value="PRENYLTRANSFERASES"/>
    <property type="match status" value="1"/>
</dbReference>
<evidence type="ECO:0000256" key="8">
    <source>
        <dbReference type="HAMAP-Rule" id="MF_03189"/>
    </source>
</evidence>
<protein>
    <recommendedName>
        <fullName evidence="8">4-hydroxybenzoate polyprenyltransferase, mitochondrial</fullName>
        <shortName evidence="8">4-HB polyprenyltransferase</shortName>
        <ecNumber evidence="8">2.5.1.39</ecNumber>
    </recommendedName>
    <alternativeName>
        <fullName evidence="8">Para-hydroxybenzoate--polyprenyltransferase</fullName>
        <shortName evidence="8">PHB:PPT</shortName>
        <shortName evidence="8">PHB:polyprenyltransferase</shortName>
    </alternativeName>
</protein>
<gene>
    <name evidence="9" type="ORF">ALAG00032_LOCUS1405</name>
</gene>
<evidence type="ECO:0000256" key="7">
    <source>
        <dbReference type="ARBA" id="ARBA00023136"/>
    </source>
</evidence>
<sequence>MNRVVLSCARGSGRRIVFPIKRLQHDRFISNKNKLVSLMALARVDRPEGSLLLYWPGAWSIALAAAPGSFPDIKLLTLFGIGAIVMRGAGCTINDMWDRDFDKSVERTKSRPLASGDLALWPDATIFLAAQLSAGLYILTQLNFQSIVLGAASLPLVITYPLAKRYNPLPQLHLGFTFNWGAILGYCAVAGDIDFAITLPLYGGCVAWTLLYDTLYAHQDKHDDAKLSLCSSALTLGNEWTKPVLHASALCATLGFGLAGHNAGIILGDSSAIPFYMSLTLFSAHLNWQVLTAKLDDSPNLANRFRSNAYVAPILLIGIATSKFLMIGS</sequence>
<dbReference type="GO" id="GO:0006744">
    <property type="term" value="P:ubiquinone biosynthetic process"/>
    <property type="evidence" value="ECO:0007669"/>
    <property type="project" value="UniProtKB-UniRule"/>
</dbReference>
<dbReference type="Pfam" id="PF01040">
    <property type="entry name" value="UbiA"/>
    <property type="match status" value="1"/>
</dbReference>
<keyword evidence="5 8" id="KW-0812">Transmembrane</keyword>
<evidence type="ECO:0000256" key="5">
    <source>
        <dbReference type="ARBA" id="ARBA00022692"/>
    </source>
</evidence>
<dbReference type="AlphaFoldDB" id="A0A7S3NIZ5"/>
<dbReference type="PANTHER" id="PTHR11048:SF28">
    <property type="entry name" value="4-HYDROXYBENZOATE POLYPRENYLTRANSFERASE, MITOCHONDRIAL"/>
    <property type="match status" value="1"/>
</dbReference>
<comment type="catalytic activity">
    <reaction evidence="8">
        <text>an all-trans-polyprenyl diphosphate + 4-hydroxybenzoate = a 4-hydroxy-3-(all-trans-polyprenyl)benzoate + diphosphate</text>
        <dbReference type="Rhea" id="RHEA:44504"/>
        <dbReference type="Rhea" id="RHEA-COMP:9514"/>
        <dbReference type="Rhea" id="RHEA-COMP:9564"/>
        <dbReference type="ChEBI" id="CHEBI:17879"/>
        <dbReference type="ChEBI" id="CHEBI:33019"/>
        <dbReference type="ChEBI" id="CHEBI:58914"/>
        <dbReference type="ChEBI" id="CHEBI:78396"/>
        <dbReference type="EC" id="2.5.1.39"/>
    </reaction>
</comment>
<name>A0A7S3NIZ5_9STRA</name>
<comment type="cofactor">
    <cofactor evidence="1 8">
        <name>Mg(2+)</name>
        <dbReference type="ChEBI" id="CHEBI:18420"/>
    </cofactor>
</comment>
<dbReference type="FunFam" id="1.10.357.140:FF:000003">
    <property type="entry name" value="4-hydroxybenzoate polyprenyltransferase, mitochondrial"/>
    <property type="match status" value="1"/>
</dbReference>
<keyword evidence="8" id="KW-0831">Ubiquinone biosynthesis</keyword>
<organism evidence="9">
    <name type="scientific">Aureoumbra lagunensis</name>
    <dbReference type="NCBI Taxonomy" id="44058"/>
    <lineage>
        <taxon>Eukaryota</taxon>
        <taxon>Sar</taxon>
        <taxon>Stramenopiles</taxon>
        <taxon>Ochrophyta</taxon>
        <taxon>Pelagophyceae</taxon>
        <taxon>Pelagomonadales</taxon>
        <taxon>Aureoumbra</taxon>
    </lineage>
</organism>
<comment type="pathway">
    <text evidence="8">Cofactor biosynthesis; ubiquinone biosynthesis.</text>
</comment>
<comment type="similarity">
    <text evidence="3 8">Belongs to the UbiA prenyltransferase family.</text>
</comment>
<accession>A0A7S3NIZ5</accession>
<evidence type="ECO:0000256" key="2">
    <source>
        <dbReference type="ARBA" id="ARBA00004141"/>
    </source>
</evidence>
<dbReference type="EC" id="2.5.1.39" evidence="8"/>
<reference evidence="9" key="1">
    <citation type="submission" date="2021-01" db="EMBL/GenBank/DDBJ databases">
        <authorList>
            <person name="Corre E."/>
            <person name="Pelletier E."/>
            <person name="Niang G."/>
            <person name="Scheremetjew M."/>
            <person name="Finn R."/>
            <person name="Kale V."/>
            <person name="Holt S."/>
            <person name="Cochrane G."/>
            <person name="Meng A."/>
            <person name="Brown T."/>
            <person name="Cohen L."/>
        </authorList>
    </citation>
    <scope>NUCLEOTIDE SEQUENCE</scope>
    <source>
        <strain evidence="9">CCMP1510</strain>
    </source>
</reference>
<dbReference type="FunFam" id="1.20.120.1780:FF:000001">
    <property type="entry name" value="4-hydroxybenzoate octaprenyltransferase"/>
    <property type="match status" value="1"/>
</dbReference>
<dbReference type="PROSITE" id="PS00943">
    <property type="entry name" value="UBIA"/>
    <property type="match status" value="1"/>
</dbReference>
<keyword evidence="8" id="KW-0999">Mitochondrion inner membrane</keyword>
<dbReference type="InterPro" id="IPR006370">
    <property type="entry name" value="HB_polyprenyltransferase-like"/>
</dbReference>
<evidence type="ECO:0000256" key="1">
    <source>
        <dbReference type="ARBA" id="ARBA00001946"/>
    </source>
</evidence>
<dbReference type="GO" id="GO:0005743">
    <property type="term" value="C:mitochondrial inner membrane"/>
    <property type="evidence" value="ECO:0007669"/>
    <property type="project" value="UniProtKB-SubCell"/>
</dbReference>
<dbReference type="InterPro" id="IPR000537">
    <property type="entry name" value="UbiA_prenyltransferase"/>
</dbReference>
<dbReference type="GO" id="GO:0008412">
    <property type="term" value="F:4-hydroxybenzoate polyprenyltransferase activity"/>
    <property type="evidence" value="ECO:0007669"/>
    <property type="project" value="UniProtKB-EC"/>
</dbReference>
<evidence type="ECO:0000256" key="3">
    <source>
        <dbReference type="ARBA" id="ARBA00005985"/>
    </source>
</evidence>
<dbReference type="InterPro" id="IPR044878">
    <property type="entry name" value="UbiA_sf"/>
</dbReference>
<keyword evidence="6 8" id="KW-1133">Transmembrane helix</keyword>
<dbReference type="EMBL" id="HBIJ01001999">
    <property type="protein sequence ID" value="CAE0360675.1"/>
    <property type="molecule type" value="Transcribed_RNA"/>
</dbReference>
<evidence type="ECO:0000256" key="6">
    <source>
        <dbReference type="ARBA" id="ARBA00022989"/>
    </source>
</evidence>
<dbReference type="HAMAP" id="MF_01635">
    <property type="entry name" value="UbiA"/>
    <property type="match status" value="1"/>
</dbReference>
<evidence type="ECO:0000313" key="9">
    <source>
        <dbReference type="EMBL" id="CAE0360675.1"/>
    </source>
</evidence>
<dbReference type="InterPro" id="IPR039653">
    <property type="entry name" value="Prenyltransferase"/>
</dbReference>
<keyword evidence="8" id="KW-0414">Isoprene biosynthesis</keyword>
<dbReference type="Gene3D" id="1.10.357.140">
    <property type="entry name" value="UbiA prenyltransferase"/>
    <property type="match status" value="1"/>
</dbReference>
<proteinExistence type="inferred from homology"/>
<evidence type="ECO:0000256" key="4">
    <source>
        <dbReference type="ARBA" id="ARBA00022679"/>
    </source>
</evidence>